<accession>A0A7G5XLN7</accession>
<evidence type="ECO:0000313" key="3">
    <source>
        <dbReference type="Proteomes" id="UP000515344"/>
    </source>
</evidence>
<name>A0A7G5XLN7_9BACT</name>
<dbReference type="AlphaFoldDB" id="A0A7G5XLN7"/>
<reference evidence="3" key="1">
    <citation type="submission" date="2020-08" db="EMBL/GenBank/DDBJ databases">
        <title>Lacibacter sp. S13-6-6 genome sequencing.</title>
        <authorList>
            <person name="Jin L."/>
        </authorList>
    </citation>
    <scope>NUCLEOTIDE SEQUENCE [LARGE SCALE GENOMIC DNA]</scope>
    <source>
        <strain evidence="3">S13-6-6</strain>
    </source>
</reference>
<protein>
    <submittedName>
        <fullName evidence="2">Uncharacterized protein</fullName>
    </submittedName>
</protein>
<dbReference type="KEGG" id="lacs:H4075_09525"/>
<proteinExistence type="predicted"/>
<feature type="compositionally biased region" description="Pro residues" evidence="1">
    <location>
        <begin position="279"/>
        <end position="289"/>
    </location>
</feature>
<organism evidence="2 3">
    <name type="scientific">Lacibacter sediminis</name>
    <dbReference type="NCBI Taxonomy" id="2760713"/>
    <lineage>
        <taxon>Bacteria</taxon>
        <taxon>Pseudomonadati</taxon>
        <taxon>Bacteroidota</taxon>
        <taxon>Chitinophagia</taxon>
        <taxon>Chitinophagales</taxon>
        <taxon>Chitinophagaceae</taxon>
        <taxon>Lacibacter</taxon>
    </lineage>
</organism>
<gene>
    <name evidence="2" type="ORF">H4075_09525</name>
</gene>
<feature type="region of interest" description="Disordered" evidence="1">
    <location>
        <begin position="275"/>
        <end position="296"/>
    </location>
</feature>
<keyword evidence="3" id="KW-1185">Reference proteome</keyword>
<dbReference type="EMBL" id="CP060007">
    <property type="protein sequence ID" value="QNA46390.1"/>
    <property type="molecule type" value="Genomic_DNA"/>
</dbReference>
<sequence>MKKIFLMISFVLTVQFLLAQAGRIRISFAGFDCIRETWDDILHSDGKGDEVYFNFSFLLGDKNGNTKLNYEKRTPVYGDATGEFSNRISVGSWVDLFGNNKGGIKAGDNYRGNLLLGEYDIANGDILTIIPTGWEQDPIADNQAGFSSTIQSMAYSINQKIAPVALGLGILTMNPTSIIFGAAQLGMPKLKAGGEQGDLGKPGTRPIGMEKYGDFSPKFVVLNSPNLAFISNSDMGFGKGVIPVQYDETAVGNLRDHGIYTVLMKIEFFPVQSANTTPAPAPAPAPKPTTTPSNTTYKTTTTIPANAGTISNTTTATSIPGVWKGTFGSGANNGPNYYSFQLNADGTMQVLDGSGKSIATGTYTFSNNQLSGFYRYNGANTGFSVAATLSGSQLNGTWGPGATASGGGRWVMNKAAVSAATNIR</sequence>
<evidence type="ECO:0000256" key="1">
    <source>
        <dbReference type="SAM" id="MobiDB-lite"/>
    </source>
</evidence>
<dbReference type="RefSeq" id="WP_182806248.1">
    <property type="nucleotide sequence ID" value="NZ_CP060007.1"/>
</dbReference>
<evidence type="ECO:0000313" key="2">
    <source>
        <dbReference type="EMBL" id="QNA46390.1"/>
    </source>
</evidence>
<dbReference type="Proteomes" id="UP000515344">
    <property type="component" value="Chromosome"/>
</dbReference>